<organism evidence="2 3">
    <name type="scientific">Araneus ventricosus</name>
    <name type="common">Orbweaver spider</name>
    <name type="synonym">Epeira ventricosa</name>
    <dbReference type="NCBI Taxonomy" id="182803"/>
    <lineage>
        <taxon>Eukaryota</taxon>
        <taxon>Metazoa</taxon>
        <taxon>Ecdysozoa</taxon>
        <taxon>Arthropoda</taxon>
        <taxon>Chelicerata</taxon>
        <taxon>Arachnida</taxon>
        <taxon>Araneae</taxon>
        <taxon>Araneomorphae</taxon>
        <taxon>Entelegynae</taxon>
        <taxon>Araneoidea</taxon>
        <taxon>Araneidae</taxon>
        <taxon>Araneus</taxon>
    </lineage>
</organism>
<evidence type="ECO:0000313" key="3">
    <source>
        <dbReference type="Proteomes" id="UP000499080"/>
    </source>
</evidence>
<evidence type="ECO:0000313" key="2">
    <source>
        <dbReference type="EMBL" id="GBN51158.1"/>
    </source>
</evidence>
<feature type="compositionally biased region" description="Polar residues" evidence="1">
    <location>
        <begin position="11"/>
        <end position="23"/>
    </location>
</feature>
<comment type="caution">
    <text evidence="2">The sequence shown here is derived from an EMBL/GenBank/DDBJ whole genome shotgun (WGS) entry which is preliminary data.</text>
</comment>
<sequence>MRETVQILIFNETTMPAKQTPQKPNEGRKDEVVLLDPPSDRPELLHDQNLEVFTPKRRVVVESLHVGVEKGRNECAERLSTQEREFSLFEPRDL</sequence>
<feature type="region of interest" description="Disordered" evidence="1">
    <location>
        <begin position="10"/>
        <end position="31"/>
    </location>
</feature>
<evidence type="ECO:0000256" key="1">
    <source>
        <dbReference type="SAM" id="MobiDB-lite"/>
    </source>
</evidence>
<accession>A0A4Y2PGM7</accession>
<proteinExistence type="predicted"/>
<keyword evidence="3" id="KW-1185">Reference proteome</keyword>
<dbReference type="AlphaFoldDB" id="A0A4Y2PGM7"/>
<dbReference type="Proteomes" id="UP000499080">
    <property type="component" value="Unassembled WGS sequence"/>
</dbReference>
<name>A0A4Y2PGM7_ARAVE</name>
<protein>
    <submittedName>
        <fullName evidence="2">Uncharacterized protein</fullName>
    </submittedName>
</protein>
<dbReference type="EMBL" id="BGPR01011407">
    <property type="protein sequence ID" value="GBN51158.1"/>
    <property type="molecule type" value="Genomic_DNA"/>
</dbReference>
<reference evidence="2 3" key="1">
    <citation type="journal article" date="2019" name="Sci. Rep.">
        <title>Orb-weaving spider Araneus ventricosus genome elucidates the spidroin gene catalogue.</title>
        <authorList>
            <person name="Kono N."/>
            <person name="Nakamura H."/>
            <person name="Ohtoshi R."/>
            <person name="Moran D.A.P."/>
            <person name="Shinohara A."/>
            <person name="Yoshida Y."/>
            <person name="Fujiwara M."/>
            <person name="Mori M."/>
            <person name="Tomita M."/>
            <person name="Arakawa K."/>
        </authorList>
    </citation>
    <scope>NUCLEOTIDE SEQUENCE [LARGE SCALE GENOMIC DNA]</scope>
</reference>
<gene>
    <name evidence="2" type="ORF">AVEN_18706_1</name>
</gene>